<dbReference type="AlphaFoldDB" id="A0AAE1YBA6"/>
<dbReference type="EMBL" id="JACGWO010000005">
    <property type="protein sequence ID" value="KAK4426661.1"/>
    <property type="molecule type" value="Genomic_DNA"/>
</dbReference>
<sequence>MEVGASPSFTRRSLLATEEVLVSGTRWKVGDGKSNLIVRYPWPPRPVSFQVVFPLVELERKAKVASLISADGYWNEALIRATFDHGDADSILFIELQDSTKAVDIVWLFEKKGSLTVRIAYEVANSTVSLVGSSNSSPSWNFVWQSHVPPKVRLFVWHYYKDALPTLSPLACRREFFVSPGRGRDVRTYPIALHFY</sequence>
<comment type="caution">
    <text evidence="2">The sequence shown here is derived from an EMBL/GenBank/DDBJ whole genome shotgun (WGS) entry which is preliminary data.</text>
</comment>
<protein>
    <recommendedName>
        <fullName evidence="1">Reverse transcriptase zinc-binding domain-containing protein</fullName>
    </recommendedName>
</protein>
<name>A0AAE1YBA6_9LAMI</name>
<dbReference type="InterPro" id="IPR026960">
    <property type="entry name" value="RVT-Znf"/>
</dbReference>
<evidence type="ECO:0000313" key="3">
    <source>
        <dbReference type="Proteomes" id="UP001293254"/>
    </source>
</evidence>
<feature type="domain" description="Reverse transcriptase zinc-binding" evidence="1">
    <location>
        <begin position="131"/>
        <end position="171"/>
    </location>
</feature>
<dbReference type="Pfam" id="PF13966">
    <property type="entry name" value="zf-RVT"/>
    <property type="match status" value="1"/>
</dbReference>
<gene>
    <name evidence="2" type="ORF">Salat_1434800</name>
</gene>
<dbReference type="Proteomes" id="UP001293254">
    <property type="component" value="Unassembled WGS sequence"/>
</dbReference>
<accession>A0AAE1YBA6</accession>
<evidence type="ECO:0000313" key="2">
    <source>
        <dbReference type="EMBL" id="KAK4426661.1"/>
    </source>
</evidence>
<evidence type="ECO:0000259" key="1">
    <source>
        <dbReference type="Pfam" id="PF13966"/>
    </source>
</evidence>
<reference evidence="2" key="1">
    <citation type="submission" date="2020-06" db="EMBL/GenBank/DDBJ databases">
        <authorList>
            <person name="Li T."/>
            <person name="Hu X."/>
            <person name="Zhang T."/>
            <person name="Song X."/>
            <person name="Zhang H."/>
            <person name="Dai N."/>
            <person name="Sheng W."/>
            <person name="Hou X."/>
            <person name="Wei L."/>
        </authorList>
    </citation>
    <scope>NUCLEOTIDE SEQUENCE</scope>
    <source>
        <strain evidence="2">3651</strain>
        <tissue evidence="2">Leaf</tissue>
    </source>
</reference>
<proteinExistence type="predicted"/>
<organism evidence="2 3">
    <name type="scientific">Sesamum alatum</name>
    <dbReference type="NCBI Taxonomy" id="300844"/>
    <lineage>
        <taxon>Eukaryota</taxon>
        <taxon>Viridiplantae</taxon>
        <taxon>Streptophyta</taxon>
        <taxon>Embryophyta</taxon>
        <taxon>Tracheophyta</taxon>
        <taxon>Spermatophyta</taxon>
        <taxon>Magnoliopsida</taxon>
        <taxon>eudicotyledons</taxon>
        <taxon>Gunneridae</taxon>
        <taxon>Pentapetalae</taxon>
        <taxon>asterids</taxon>
        <taxon>lamiids</taxon>
        <taxon>Lamiales</taxon>
        <taxon>Pedaliaceae</taxon>
        <taxon>Sesamum</taxon>
    </lineage>
</organism>
<keyword evidence="3" id="KW-1185">Reference proteome</keyword>
<reference evidence="2" key="2">
    <citation type="journal article" date="2024" name="Plant">
        <title>Genomic evolution and insights into agronomic trait innovations of Sesamum species.</title>
        <authorList>
            <person name="Miao H."/>
            <person name="Wang L."/>
            <person name="Qu L."/>
            <person name="Liu H."/>
            <person name="Sun Y."/>
            <person name="Le M."/>
            <person name="Wang Q."/>
            <person name="Wei S."/>
            <person name="Zheng Y."/>
            <person name="Lin W."/>
            <person name="Duan Y."/>
            <person name="Cao H."/>
            <person name="Xiong S."/>
            <person name="Wang X."/>
            <person name="Wei L."/>
            <person name="Li C."/>
            <person name="Ma Q."/>
            <person name="Ju M."/>
            <person name="Zhao R."/>
            <person name="Li G."/>
            <person name="Mu C."/>
            <person name="Tian Q."/>
            <person name="Mei H."/>
            <person name="Zhang T."/>
            <person name="Gao T."/>
            <person name="Zhang H."/>
        </authorList>
    </citation>
    <scope>NUCLEOTIDE SEQUENCE</scope>
    <source>
        <strain evidence="2">3651</strain>
    </source>
</reference>